<reference evidence="3 4" key="1">
    <citation type="submission" date="2024-05" db="EMBL/GenBank/DDBJ databases">
        <authorList>
            <person name="Jiang F."/>
        </authorList>
    </citation>
    <scope>NUCLEOTIDE SEQUENCE [LARGE SCALE GENOMIC DNA]</scope>
    <source>
        <strain evidence="3 4">LZ166</strain>
    </source>
</reference>
<dbReference type="PANTHER" id="PTHR43081:SF1">
    <property type="entry name" value="ADENYLATE CYCLASE, TERMINAL-DIFFERENTIATION SPECIFIC"/>
    <property type="match status" value="1"/>
</dbReference>
<keyword evidence="1" id="KW-0812">Transmembrane</keyword>
<evidence type="ECO:0000313" key="3">
    <source>
        <dbReference type="EMBL" id="MEX0404656.1"/>
    </source>
</evidence>
<feature type="transmembrane region" description="Helical" evidence="1">
    <location>
        <begin position="66"/>
        <end position="84"/>
    </location>
</feature>
<dbReference type="Pfam" id="PF00211">
    <property type="entry name" value="Guanylate_cyc"/>
    <property type="match status" value="1"/>
</dbReference>
<dbReference type="Gene3D" id="3.30.70.1230">
    <property type="entry name" value="Nucleotide cyclase"/>
    <property type="match status" value="1"/>
</dbReference>
<feature type="transmembrane region" description="Helical" evidence="1">
    <location>
        <begin position="208"/>
        <end position="227"/>
    </location>
</feature>
<keyword evidence="4" id="KW-1185">Reference proteome</keyword>
<protein>
    <submittedName>
        <fullName evidence="3">Adenylate/guanylate cyclase domain-containing protein</fullName>
        <ecNumber evidence="3">4.6.1.-</ecNumber>
    </submittedName>
</protein>
<evidence type="ECO:0000313" key="4">
    <source>
        <dbReference type="Proteomes" id="UP001556692"/>
    </source>
</evidence>
<dbReference type="PANTHER" id="PTHR43081">
    <property type="entry name" value="ADENYLATE CYCLASE, TERMINAL-DIFFERENTIATION SPECIFIC-RELATED"/>
    <property type="match status" value="1"/>
</dbReference>
<evidence type="ECO:0000259" key="2">
    <source>
        <dbReference type="PROSITE" id="PS50125"/>
    </source>
</evidence>
<comment type="caution">
    <text evidence="3">The sequence shown here is derived from an EMBL/GenBank/DDBJ whole genome shotgun (WGS) entry which is preliminary data.</text>
</comment>
<proteinExistence type="predicted"/>
<dbReference type="PROSITE" id="PS50125">
    <property type="entry name" value="GUANYLATE_CYCLASE_2"/>
    <property type="match status" value="1"/>
</dbReference>
<dbReference type="RefSeq" id="WP_367952533.1">
    <property type="nucleotide sequence ID" value="NZ_JBDPGJ010000001.1"/>
</dbReference>
<accession>A0ABV3SFH7</accession>
<feature type="transmembrane region" description="Helical" evidence="1">
    <location>
        <begin position="42"/>
        <end position="60"/>
    </location>
</feature>
<dbReference type="EMBL" id="JBDPGJ010000001">
    <property type="protein sequence ID" value="MEX0404656.1"/>
    <property type="molecule type" value="Genomic_DNA"/>
</dbReference>
<dbReference type="InterPro" id="IPR050697">
    <property type="entry name" value="Adenylyl/Guanylyl_Cyclase_3/4"/>
</dbReference>
<dbReference type="SMART" id="SM00044">
    <property type="entry name" value="CYCc"/>
    <property type="match status" value="1"/>
</dbReference>
<sequence>MALAERVGSAIATRRARRRANFPQLLDETFRGHEREGRRLQLRGRTWSLAAMLVVLGIVAPYPEAFYYQALILFFISTGFLPSLLERLGRLQRWHLYLFVAVDFALLTFAVIYPNPLAPENLPPQMTLHFDTSLYLFLLLAGLAFADNPRLVLWGGFVGALSWTIGVGWLAGLPDSVVIWPGNGDIGLNDVVTRMRLMANPTTVDLSVLFQTVVIFAIVAMIMAGGVGRSRRLVWRYAVIERQRLNLARYFPPSTVDQLARQDEPLQQIRELKAAIIFADLVGFTRWAERHTPAQTISLLREVHALLEEAVFRHGGTLDKFIGDGVMATFGTPEPRPDDSLNAMACVKAILEDVTALNARRLARGEEAVQIALGVHYGPVVVGNIGTERRLELGVIGDTVNVASRLEELTRVIGRMAVVSDQLVADIKERRPDAADAMLEDFVFLGANHLEGRRQDIAVWASKQTLVASESRARWARSA</sequence>
<evidence type="ECO:0000256" key="1">
    <source>
        <dbReference type="SAM" id="Phobius"/>
    </source>
</evidence>
<dbReference type="InterPro" id="IPR001054">
    <property type="entry name" value="A/G_cyclase"/>
</dbReference>
<organism evidence="3 4">
    <name type="scientific">Aquibium pacificus</name>
    <dbReference type="NCBI Taxonomy" id="3153579"/>
    <lineage>
        <taxon>Bacteria</taxon>
        <taxon>Pseudomonadati</taxon>
        <taxon>Pseudomonadota</taxon>
        <taxon>Alphaproteobacteria</taxon>
        <taxon>Hyphomicrobiales</taxon>
        <taxon>Phyllobacteriaceae</taxon>
        <taxon>Aquibium</taxon>
    </lineage>
</organism>
<feature type="transmembrane region" description="Helical" evidence="1">
    <location>
        <begin position="126"/>
        <end position="146"/>
    </location>
</feature>
<keyword evidence="3" id="KW-0456">Lyase</keyword>
<dbReference type="Proteomes" id="UP001556692">
    <property type="component" value="Unassembled WGS sequence"/>
</dbReference>
<feature type="transmembrane region" description="Helical" evidence="1">
    <location>
        <begin position="96"/>
        <end position="114"/>
    </location>
</feature>
<dbReference type="GO" id="GO:0016829">
    <property type="term" value="F:lyase activity"/>
    <property type="evidence" value="ECO:0007669"/>
    <property type="project" value="UniProtKB-KW"/>
</dbReference>
<feature type="domain" description="Guanylate cyclase" evidence="2">
    <location>
        <begin position="275"/>
        <end position="407"/>
    </location>
</feature>
<dbReference type="EC" id="4.6.1.-" evidence="3"/>
<dbReference type="SUPFAM" id="SSF55073">
    <property type="entry name" value="Nucleotide cyclase"/>
    <property type="match status" value="1"/>
</dbReference>
<feature type="transmembrane region" description="Helical" evidence="1">
    <location>
        <begin position="151"/>
        <end position="171"/>
    </location>
</feature>
<gene>
    <name evidence="3" type="ORF">ABGN05_03155</name>
</gene>
<name>A0ABV3SFH7_9HYPH</name>
<keyword evidence="1" id="KW-0472">Membrane</keyword>
<dbReference type="InterPro" id="IPR029787">
    <property type="entry name" value="Nucleotide_cyclase"/>
</dbReference>
<dbReference type="CDD" id="cd07302">
    <property type="entry name" value="CHD"/>
    <property type="match status" value="1"/>
</dbReference>
<keyword evidence="1" id="KW-1133">Transmembrane helix</keyword>